<dbReference type="PROSITE" id="PS50893">
    <property type="entry name" value="ABC_TRANSPORTER_2"/>
    <property type="match status" value="1"/>
</dbReference>
<proteinExistence type="predicted"/>
<dbReference type="GO" id="GO:0016887">
    <property type="term" value="F:ATP hydrolysis activity"/>
    <property type="evidence" value="ECO:0007669"/>
    <property type="project" value="InterPro"/>
</dbReference>
<dbReference type="GO" id="GO:0140359">
    <property type="term" value="F:ABC-type transporter activity"/>
    <property type="evidence" value="ECO:0007669"/>
    <property type="project" value="InterPro"/>
</dbReference>
<organism evidence="10 11">
    <name type="scientific">Lacticaseibacillus rhamnosus (strain LMS2-1)</name>
    <dbReference type="NCBI Taxonomy" id="525361"/>
    <lineage>
        <taxon>Bacteria</taxon>
        <taxon>Bacillati</taxon>
        <taxon>Bacillota</taxon>
        <taxon>Bacilli</taxon>
        <taxon>Lactobacillales</taxon>
        <taxon>Lactobacillaceae</taxon>
        <taxon>Lacticaseibacillus</taxon>
    </lineage>
</organism>
<evidence type="ECO:0000256" key="1">
    <source>
        <dbReference type="ARBA" id="ARBA00004651"/>
    </source>
</evidence>
<keyword evidence="4 10" id="KW-0067">ATP-binding</keyword>
<evidence type="ECO:0000256" key="7">
    <source>
        <dbReference type="SAM" id="Phobius"/>
    </source>
</evidence>
<dbReference type="AlphaFoldDB" id="C2K1I0"/>
<dbReference type="Proteomes" id="UP000004525">
    <property type="component" value="Unassembled WGS sequence"/>
</dbReference>
<dbReference type="PANTHER" id="PTHR24221">
    <property type="entry name" value="ATP-BINDING CASSETTE SUB-FAMILY B"/>
    <property type="match status" value="1"/>
</dbReference>
<dbReference type="CDD" id="cd03228">
    <property type="entry name" value="ABCC_MRP_Like"/>
    <property type="match status" value="1"/>
</dbReference>
<dbReference type="Gene3D" id="3.40.50.300">
    <property type="entry name" value="P-loop containing nucleotide triphosphate hydrolases"/>
    <property type="match status" value="1"/>
</dbReference>
<gene>
    <name evidence="10" type="ORF">HMPREF0539_3015</name>
</gene>
<dbReference type="InterPro" id="IPR003593">
    <property type="entry name" value="AAA+_ATPase"/>
</dbReference>
<dbReference type="SMART" id="SM00382">
    <property type="entry name" value="AAA"/>
    <property type="match status" value="1"/>
</dbReference>
<dbReference type="GO" id="GO:0034040">
    <property type="term" value="F:ATPase-coupled lipid transmembrane transporter activity"/>
    <property type="evidence" value="ECO:0007669"/>
    <property type="project" value="TreeGrafter"/>
</dbReference>
<keyword evidence="2 7" id="KW-0812">Transmembrane</keyword>
<feature type="transmembrane region" description="Helical" evidence="7">
    <location>
        <begin position="153"/>
        <end position="175"/>
    </location>
</feature>
<feature type="transmembrane region" description="Helical" evidence="7">
    <location>
        <begin position="44"/>
        <end position="71"/>
    </location>
</feature>
<feature type="transmembrane region" description="Helical" evidence="7">
    <location>
        <begin position="83"/>
        <end position="104"/>
    </location>
</feature>
<dbReference type="InterPro" id="IPR017871">
    <property type="entry name" value="ABC_transporter-like_CS"/>
</dbReference>
<feature type="transmembrane region" description="Helical" evidence="7">
    <location>
        <begin position="181"/>
        <end position="198"/>
    </location>
</feature>
<sequence length="562" mass="61910">MTFFVSISINLTILNNKASDQMKLNKMMGARTMLTWRYGRKWQLLVYAIAALFYSMMNVGVAYCLTILIQAASARSMARLVQAVVPSLLIFLGASVANWLVMFLKAVITRRVNLNIKARMAAYLIDDADLVSTQSSALSFMTNDLKMIETNGIASELAIINQLFIFGGAMIGAFAFDWMTALAFFLGNLIPLTVSRVARKGLHRASKDWSTANGHWTSGIKNYLAGRDTIRIYQAQAVVKTRINRLARGLEDQLKKMTVLTGSMNTLGMLLALWFGVLAPFGIGIYRVMIGASTLALFMGIVQLSNDMRNPLIMVIEAMNQWQTTKPLVAKIKQAQPRDASTAEKPITAGPIVLKDASVTLGKQKIFDSRNLTIKPGQKVLIMAPSGYGKSTLLRLLIGELPLASGQYYLGNAQITAATRTQLSHLFGLIKQTPFMFDDTIRFNLTLGGHFSQTALDKAVADAGLTALIAQKGWDYQVGEEGHHLSGGQIQRLEIARALLRQRPILLADEVTSALDEKLSDQLHTRLLQSPATLIEVAHHISQSWQQRYDQVIQLDADAEAG</sequence>
<evidence type="ECO:0000256" key="4">
    <source>
        <dbReference type="ARBA" id="ARBA00022840"/>
    </source>
</evidence>
<evidence type="ECO:0000256" key="6">
    <source>
        <dbReference type="ARBA" id="ARBA00023136"/>
    </source>
</evidence>
<dbReference type="Pfam" id="PF00005">
    <property type="entry name" value="ABC_tran"/>
    <property type="match status" value="1"/>
</dbReference>
<dbReference type="Gene3D" id="1.20.1560.10">
    <property type="entry name" value="ABC transporter type 1, transmembrane domain"/>
    <property type="match status" value="1"/>
</dbReference>
<dbReference type="EMBL" id="ACIZ01000122">
    <property type="protein sequence ID" value="EEN78836.1"/>
    <property type="molecule type" value="Genomic_DNA"/>
</dbReference>
<accession>C2K1I0</accession>
<dbReference type="InterPro" id="IPR027417">
    <property type="entry name" value="P-loop_NTPase"/>
</dbReference>
<dbReference type="GO" id="GO:0005524">
    <property type="term" value="F:ATP binding"/>
    <property type="evidence" value="ECO:0007669"/>
    <property type="project" value="UniProtKB-KW"/>
</dbReference>
<dbReference type="InterPro" id="IPR003439">
    <property type="entry name" value="ABC_transporter-like_ATP-bd"/>
</dbReference>
<dbReference type="InterPro" id="IPR039421">
    <property type="entry name" value="Type_1_exporter"/>
</dbReference>
<keyword evidence="3" id="KW-0547">Nucleotide-binding</keyword>
<comment type="subcellular location">
    <subcellularLocation>
        <location evidence="1">Cell membrane</location>
        <topology evidence="1">Multi-pass membrane protein</topology>
    </subcellularLocation>
</comment>
<dbReference type="PANTHER" id="PTHR24221:SF654">
    <property type="entry name" value="ATP-BINDING CASSETTE SUB-FAMILY B MEMBER 6"/>
    <property type="match status" value="1"/>
</dbReference>
<evidence type="ECO:0000256" key="3">
    <source>
        <dbReference type="ARBA" id="ARBA00022741"/>
    </source>
</evidence>
<reference evidence="10" key="1">
    <citation type="submission" date="2009-01" db="EMBL/GenBank/DDBJ databases">
        <authorList>
            <person name="Qin X."/>
            <person name="Bachman B."/>
            <person name="Battles P."/>
            <person name="Bell A."/>
            <person name="Bess C."/>
            <person name="Bickham C."/>
            <person name="Chaboub L."/>
            <person name="Chen D."/>
            <person name="Coyle M."/>
            <person name="Deiros D.R."/>
            <person name="Dinh H."/>
            <person name="Forbes L."/>
            <person name="Fowler G."/>
            <person name="Francisco L."/>
            <person name="Fu Q."/>
            <person name="Gubbala S."/>
            <person name="Hale W."/>
            <person name="Han Y."/>
            <person name="Hemphill L."/>
            <person name="Highlander S.K."/>
            <person name="Hirani K."/>
            <person name="Hogues M."/>
            <person name="Jackson L."/>
            <person name="Jakkamsetti A."/>
            <person name="Javaid M."/>
            <person name="Jiang H."/>
            <person name="Korchina V."/>
            <person name="Kovar C."/>
            <person name="Lara F."/>
            <person name="Lee S."/>
            <person name="Mata R."/>
            <person name="Mathew T."/>
            <person name="Moen C."/>
            <person name="Morales K."/>
            <person name="Munidasa M."/>
            <person name="Nazareth L."/>
            <person name="Ngo R."/>
            <person name="Nguyen L."/>
            <person name="Okwuonu G."/>
            <person name="Ongeri F."/>
            <person name="Patil S."/>
            <person name="Petrosino J."/>
            <person name="Pham C."/>
            <person name="Pham P."/>
            <person name="Pu L.-L."/>
            <person name="Puazo M."/>
            <person name="Raj R."/>
            <person name="Reid J."/>
            <person name="Rouhana J."/>
            <person name="Saada N."/>
            <person name="Shang Y."/>
            <person name="Simmons D."/>
            <person name="Thornton R."/>
            <person name="Warren J."/>
            <person name="Weissenberger G."/>
            <person name="Zhang J."/>
            <person name="Zhang L."/>
            <person name="Zhou C."/>
            <person name="Zhu D."/>
            <person name="Muzny D."/>
            <person name="Worley K."/>
            <person name="Gibbs R."/>
        </authorList>
    </citation>
    <scope>NUCLEOTIDE SEQUENCE [LARGE SCALE GENOMIC DNA]</scope>
    <source>
        <strain evidence="10">LMS2-1</strain>
    </source>
</reference>
<dbReference type="SUPFAM" id="SSF90123">
    <property type="entry name" value="ABC transporter transmembrane region"/>
    <property type="match status" value="1"/>
</dbReference>
<dbReference type="GO" id="GO:0005886">
    <property type="term" value="C:plasma membrane"/>
    <property type="evidence" value="ECO:0007669"/>
    <property type="project" value="UniProtKB-SubCell"/>
</dbReference>
<dbReference type="PROSITE" id="PS50929">
    <property type="entry name" value="ABC_TM1F"/>
    <property type="match status" value="1"/>
</dbReference>
<evidence type="ECO:0000259" key="9">
    <source>
        <dbReference type="PROSITE" id="PS50929"/>
    </source>
</evidence>
<keyword evidence="6 7" id="KW-0472">Membrane</keyword>
<dbReference type="PROSITE" id="PS00211">
    <property type="entry name" value="ABC_TRANSPORTER_1"/>
    <property type="match status" value="1"/>
</dbReference>
<comment type="caution">
    <text evidence="10">The sequence shown here is derived from an EMBL/GenBank/DDBJ whole genome shotgun (WGS) entry which is preliminary data.</text>
</comment>
<evidence type="ECO:0000259" key="8">
    <source>
        <dbReference type="PROSITE" id="PS50893"/>
    </source>
</evidence>
<keyword evidence="5 7" id="KW-1133">Transmembrane helix</keyword>
<name>C2K1I0_LACRM</name>
<evidence type="ECO:0000256" key="2">
    <source>
        <dbReference type="ARBA" id="ARBA00022692"/>
    </source>
</evidence>
<keyword evidence="11" id="KW-1185">Reference proteome</keyword>
<evidence type="ECO:0000256" key="5">
    <source>
        <dbReference type="ARBA" id="ARBA00022989"/>
    </source>
</evidence>
<dbReference type="HOGENOM" id="CLU_000604_62_4_9"/>
<evidence type="ECO:0000313" key="11">
    <source>
        <dbReference type="Proteomes" id="UP000004525"/>
    </source>
</evidence>
<feature type="domain" description="ABC transmembrane type-1" evidence="9">
    <location>
        <begin position="45"/>
        <end position="324"/>
    </location>
</feature>
<dbReference type="SUPFAM" id="SSF52540">
    <property type="entry name" value="P-loop containing nucleoside triphosphate hydrolases"/>
    <property type="match status" value="1"/>
</dbReference>
<evidence type="ECO:0000313" key="10">
    <source>
        <dbReference type="EMBL" id="EEN78836.1"/>
    </source>
</evidence>
<feature type="domain" description="ABC transporter" evidence="8">
    <location>
        <begin position="352"/>
        <end position="561"/>
    </location>
</feature>
<protein>
    <submittedName>
        <fullName evidence="10">ABC transporter, ATP-binding protein</fullName>
    </submittedName>
</protein>
<dbReference type="InterPro" id="IPR036640">
    <property type="entry name" value="ABC1_TM_sf"/>
</dbReference>
<dbReference type="InterPro" id="IPR011527">
    <property type="entry name" value="ABC1_TM_dom"/>
</dbReference>